<dbReference type="EMBL" id="SWBQ01000001">
    <property type="protein sequence ID" value="TKC08704.1"/>
    <property type="molecule type" value="Genomic_DNA"/>
</dbReference>
<evidence type="ECO:0000313" key="10">
    <source>
        <dbReference type="Proteomes" id="UP000307244"/>
    </source>
</evidence>
<evidence type="ECO:0000256" key="5">
    <source>
        <dbReference type="ARBA" id="ARBA00022692"/>
    </source>
</evidence>
<feature type="transmembrane region" description="Helical" evidence="8">
    <location>
        <begin position="928"/>
        <end position="953"/>
    </location>
</feature>
<dbReference type="SUPFAM" id="SSF82714">
    <property type="entry name" value="Multidrug efflux transporter AcrB TolC docking domain, DN and DC subdomains"/>
    <property type="match status" value="2"/>
</dbReference>
<dbReference type="Gene3D" id="3.30.2090.10">
    <property type="entry name" value="Multidrug efflux transporter AcrB TolC docking domain, DN and DC subdomains"/>
    <property type="match status" value="2"/>
</dbReference>
<evidence type="ECO:0000256" key="7">
    <source>
        <dbReference type="ARBA" id="ARBA00023136"/>
    </source>
</evidence>
<dbReference type="Pfam" id="PF00873">
    <property type="entry name" value="ACR_tran"/>
    <property type="match status" value="1"/>
</dbReference>
<dbReference type="Gene3D" id="3.30.70.1430">
    <property type="entry name" value="Multidrug efflux transporter AcrB pore domain"/>
    <property type="match status" value="2"/>
</dbReference>
<gene>
    <name evidence="9" type="ORF">FA047_00980</name>
</gene>
<feature type="transmembrane region" description="Helical" evidence="8">
    <location>
        <begin position="483"/>
        <end position="506"/>
    </location>
</feature>
<keyword evidence="10" id="KW-1185">Reference proteome</keyword>
<feature type="transmembrane region" description="Helical" evidence="8">
    <location>
        <begin position="367"/>
        <end position="387"/>
    </location>
</feature>
<dbReference type="SUPFAM" id="SSF56954">
    <property type="entry name" value="Outer membrane efflux proteins (OEP)"/>
    <property type="match status" value="1"/>
</dbReference>
<comment type="similarity">
    <text evidence="2">Belongs to the resistance-nodulation-cell division (RND) (TC 2.A.6) family.</text>
</comment>
<feature type="transmembrane region" description="Helical" evidence="8">
    <location>
        <begin position="541"/>
        <end position="558"/>
    </location>
</feature>
<evidence type="ECO:0000256" key="8">
    <source>
        <dbReference type="SAM" id="Phobius"/>
    </source>
</evidence>
<keyword evidence="5 8" id="KW-0812">Transmembrane</keyword>
<feature type="transmembrane region" description="Helical" evidence="8">
    <location>
        <begin position="344"/>
        <end position="360"/>
    </location>
</feature>
<evidence type="ECO:0000313" key="9">
    <source>
        <dbReference type="EMBL" id="TKC08704.1"/>
    </source>
</evidence>
<feature type="transmembrane region" description="Helical" evidence="8">
    <location>
        <begin position="974"/>
        <end position="995"/>
    </location>
</feature>
<dbReference type="GO" id="GO:0008324">
    <property type="term" value="F:monoatomic cation transmembrane transporter activity"/>
    <property type="evidence" value="ECO:0007669"/>
    <property type="project" value="InterPro"/>
</dbReference>
<evidence type="ECO:0000256" key="3">
    <source>
        <dbReference type="ARBA" id="ARBA00022448"/>
    </source>
</evidence>
<accession>A0A4U1CMM0</accession>
<feature type="transmembrane region" description="Helical" evidence="8">
    <location>
        <begin position="1044"/>
        <end position="1063"/>
    </location>
</feature>
<protein>
    <submittedName>
        <fullName evidence="9">CusA/CzcA family heavy metal efflux RND transporter</fullName>
    </submittedName>
</protein>
<dbReference type="SUPFAM" id="SSF82693">
    <property type="entry name" value="Multidrug efflux transporter AcrB pore domain, PN1, PN2, PC1 and PC2 subdomains"/>
    <property type="match status" value="2"/>
</dbReference>
<dbReference type="OrthoDB" id="9760604at2"/>
<comment type="subcellular location">
    <subcellularLocation>
        <location evidence="1">Cell membrane</location>
        <topology evidence="1">Multi-pass membrane protein</topology>
    </subcellularLocation>
</comment>
<keyword evidence="3" id="KW-0813">Transport</keyword>
<dbReference type="Gene3D" id="1.20.1640.10">
    <property type="entry name" value="Multidrug efflux transporter AcrB transmembrane domain"/>
    <property type="match status" value="2"/>
</dbReference>
<dbReference type="Proteomes" id="UP000307244">
    <property type="component" value="Unassembled WGS sequence"/>
</dbReference>
<dbReference type="RefSeq" id="WP_136834124.1">
    <property type="nucleotide sequence ID" value="NZ_SWBQ01000001.1"/>
</dbReference>
<evidence type="ECO:0000256" key="1">
    <source>
        <dbReference type="ARBA" id="ARBA00004651"/>
    </source>
</evidence>
<sequence>MFDKIIQFSIKNKLIIGLMMLALIIWGAYSIKNLPIDAVPDITNNQVQIISQAPSLGAQEVEQFITAPIELAMANIPEVIEKRSISRSGISVITIVFEDDTDIYWARQQVSAQLKEAENNIPDGLAQPALAPITTGLGEIYQYVLHTKKGYEGKYSATDLRSLQDWVVRTQLAGTKGVAEVSGWGGYVKQYEIALDNEKLNSNNVTISQIYEALENNNENTGGSYIEQQSNAYTIRGIGQVKSLDDIEKIVVKNVGGVPVLIRDIGTVQFGRATRYGAVTRNGTGEVVAGITLMLKGENFNQVIENVKERIVQIQKSLPEGVIIEPFIDRTELVGRSISTVQKNLIEGALIVIFVLLLLLGNWRAGLIVASVIPLSMLFAFAMMRLFGVSGNLMSLGAIDFGLIVDGAVIIVEAIIFRLTESKLFKEKPLLSQPEMDQEVFTASSKIRASATFGEIIILIVYLPLLSLVGIEGKMFKPMAQTVVFAIIGAFILSLTYVPMISALLLSKSTVHKRNISDRIMDFFKRVYQPMLEWVLRFKKLVVSAALVLFIFTVWVFSTMGGEFLPQLEEGDLAVEIAMSQGTSLTQVVETFGKAEKILKDRFPEVKQVVTRIGSAEIPTDPMPVERGDMMVAMLPKEEWTSAKTKEEMSEKMEEALSLLPGVSIEITQPMQMRFNELMTGVRQDVAIKIYGEDLDVLAQQAAKVSGLIAPVEGVSEPFIEQVTGLPQVIVSYDRDKIAQYGLTIGDINTLLRTAFAGNVAGVVFEGEKRFDMVVRLQRDLRENISSIENLYIPLPSGNKVPLNQVAKVELKEAPAQISREDGKRRIYVGFNVKGRDVERTVAEIQQVLDHKLKLPSGYYITYGGQFQNLKEAKSRLSIAVPVAMLLILSLLYFTFRSVTQTILIFTAVPLSAIGGVFALLLRGMPFSISAGVGFIALFGVAVLNGIVLISYFNQLKEEGMTDVYKRVMKGTVVRLRPVIMTAAVASLGFLPMALSGGAGAEVQKPLATVVIGGLLSATLLTLFVLPSLYILVTDRKNKMTMNVKPLVIVLLIMTGILGSGSFNSAKAQQRVISVDSAIALALKNNLQLKSSALAVSQSRALEKSAFDPGKTAINFSQDPSSGGGNDNSVGISQSFAWPGLYKNQKKLFVAQTSLAEKMGGYTQAEVIRETRTAYYEYLFGLQTLKVLALQDSIYSNFIKKSELRYKVGETSNLELMTARNKYQEVQAMRQSAAAELAIQQLNLRQLLNVKEAVVPGEQTLIVLPLNDGGIPDRNLLGSVYQQQIEVAKAKIDVEKAKFMPDFTLGYAQQLVIKSFDPANLSRGYTPGTRIAGVQFGIGIPIFNGAGRARVNSEKLAVQIAETEYLRMQNQLNVKQQQEMQNYLKHKSITDYFTSGGLKQSDEQLRIAQVSYDLGEIGYIEFIQNMALAVQSKLNYLETVRQLNQSVIQLQFLKGN</sequence>
<evidence type="ECO:0000256" key="4">
    <source>
        <dbReference type="ARBA" id="ARBA00022475"/>
    </source>
</evidence>
<feature type="transmembrane region" description="Helical" evidence="8">
    <location>
        <begin position="903"/>
        <end position="922"/>
    </location>
</feature>
<evidence type="ECO:0000256" key="2">
    <source>
        <dbReference type="ARBA" id="ARBA00010942"/>
    </source>
</evidence>
<dbReference type="PANTHER" id="PTHR32063">
    <property type="match status" value="1"/>
</dbReference>
<feature type="transmembrane region" description="Helical" evidence="8">
    <location>
        <begin position="453"/>
        <end position="471"/>
    </location>
</feature>
<dbReference type="PRINTS" id="PR00702">
    <property type="entry name" value="ACRIFLAVINRP"/>
</dbReference>
<dbReference type="SUPFAM" id="SSF82866">
    <property type="entry name" value="Multidrug efflux transporter AcrB transmembrane domain"/>
    <property type="match status" value="2"/>
</dbReference>
<keyword evidence="7 8" id="KW-0472">Membrane</keyword>
<dbReference type="GO" id="GO:0015562">
    <property type="term" value="F:efflux transmembrane transporter activity"/>
    <property type="evidence" value="ECO:0007669"/>
    <property type="project" value="InterPro"/>
</dbReference>
<dbReference type="GO" id="GO:0042910">
    <property type="term" value="F:xenobiotic transmembrane transporter activity"/>
    <property type="evidence" value="ECO:0007669"/>
    <property type="project" value="TreeGrafter"/>
</dbReference>
<keyword evidence="4" id="KW-1003">Cell membrane</keyword>
<feature type="transmembrane region" description="Helical" evidence="8">
    <location>
        <begin position="393"/>
        <end position="417"/>
    </location>
</feature>
<reference evidence="9 10" key="1">
    <citation type="submission" date="2019-04" db="EMBL/GenBank/DDBJ databases">
        <title>Pedobacter sp. RP-3-15 sp. nov., isolated from Arctic soil.</title>
        <authorList>
            <person name="Dahal R.H."/>
            <person name="Kim D.-U."/>
        </authorList>
    </citation>
    <scope>NUCLEOTIDE SEQUENCE [LARGE SCALE GENOMIC DNA]</scope>
    <source>
        <strain evidence="9 10">RP-3-15</strain>
    </source>
</reference>
<name>A0A4U1CMM0_9SPHI</name>
<feature type="transmembrane region" description="Helical" evidence="8">
    <location>
        <begin position="877"/>
        <end position="896"/>
    </location>
</feature>
<dbReference type="Gene3D" id="3.30.70.1320">
    <property type="entry name" value="Multidrug efflux transporter AcrB pore domain like"/>
    <property type="match status" value="1"/>
</dbReference>
<keyword evidence="6 8" id="KW-1133">Transmembrane helix</keyword>
<organism evidence="9 10">
    <name type="scientific">Pedobacter frigoris</name>
    <dbReference type="NCBI Taxonomy" id="2571272"/>
    <lineage>
        <taxon>Bacteria</taxon>
        <taxon>Pseudomonadati</taxon>
        <taxon>Bacteroidota</taxon>
        <taxon>Sphingobacteriia</taxon>
        <taxon>Sphingobacteriales</taxon>
        <taxon>Sphingobacteriaceae</taxon>
        <taxon>Pedobacter</taxon>
    </lineage>
</organism>
<dbReference type="NCBIfam" id="TIGR00914">
    <property type="entry name" value="2A0601"/>
    <property type="match status" value="1"/>
</dbReference>
<dbReference type="PANTHER" id="PTHR32063:SF24">
    <property type="entry name" value="CATION EFFLUX SYSTEM (ACRB_ACRD_ACRF FAMILY)"/>
    <property type="match status" value="1"/>
</dbReference>
<feature type="transmembrane region" description="Helical" evidence="8">
    <location>
        <begin position="1007"/>
        <end position="1032"/>
    </location>
</feature>
<proteinExistence type="inferred from homology"/>
<evidence type="ECO:0000256" key="6">
    <source>
        <dbReference type="ARBA" id="ARBA00022989"/>
    </source>
</evidence>
<dbReference type="Gene3D" id="3.30.70.1440">
    <property type="entry name" value="Multidrug efflux transporter AcrB pore domain"/>
    <property type="match status" value="1"/>
</dbReference>
<comment type="caution">
    <text evidence="9">The sequence shown here is derived from an EMBL/GenBank/DDBJ whole genome shotgun (WGS) entry which is preliminary data.</text>
</comment>
<dbReference type="Gene3D" id="1.20.1600.10">
    <property type="entry name" value="Outer membrane efflux proteins (OEP)"/>
    <property type="match status" value="1"/>
</dbReference>
<dbReference type="GO" id="GO:0005886">
    <property type="term" value="C:plasma membrane"/>
    <property type="evidence" value="ECO:0007669"/>
    <property type="project" value="UniProtKB-SubCell"/>
</dbReference>
<dbReference type="InterPro" id="IPR001036">
    <property type="entry name" value="Acrflvin-R"/>
</dbReference>
<dbReference type="InterPro" id="IPR004763">
    <property type="entry name" value="CusA-like"/>
</dbReference>
<dbReference type="InterPro" id="IPR027463">
    <property type="entry name" value="AcrB_DN_DC_subdom"/>
</dbReference>